<organism evidence="1 2">
    <name type="scientific">Massariosphaeria phaeospora</name>
    <dbReference type="NCBI Taxonomy" id="100035"/>
    <lineage>
        <taxon>Eukaryota</taxon>
        <taxon>Fungi</taxon>
        <taxon>Dikarya</taxon>
        <taxon>Ascomycota</taxon>
        <taxon>Pezizomycotina</taxon>
        <taxon>Dothideomycetes</taxon>
        <taxon>Pleosporomycetidae</taxon>
        <taxon>Pleosporales</taxon>
        <taxon>Pleosporales incertae sedis</taxon>
        <taxon>Massariosphaeria</taxon>
    </lineage>
</organism>
<dbReference type="EMBL" id="JAADJZ010000004">
    <property type="protein sequence ID" value="KAF2876040.1"/>
    <property type="molecule type" value="Genomic_DNA"/>
</dbReference>
<name>A0A7C8MB88_9PLEO</name>
<evidence type="ECO:0000313" key="1">
    <source>
        <dbReference type="EMBL" id="KAF2876040.1"/>
    </source>
</evidence>
<keyword evidence="2" id="KW-1185">Reference proteome</keyword>
<gene>
    <name evidence="1" type="ORF">BDV95DRAFT_655408</name>
</gene>
<evidence type="ECO:0000313" key="2">
    <source>
        <dbReference type="Proteomes" id="UP000481861"/>
    </source>
</evidence>
<dbReference type="AlphaFoldDB" id="A0A7C8MB88"/>
<accession>A0A7C8MB88</accession>
<reference evidence="1 2" key="1">
    <citation type="submission" date="2020-01" db="EMBL/GenBank/DDBJ databases">
        <authorList>
            <consortium name="DOE Joint Genome Institute"/>
            <person name="Haridas S."/>
            <person name="Albert R."/>
            <person name="Binder M."/>
            <person name="Bloem J."/>
            <person name="Labutti K."/>
            <person name="Salamov A."/>
            <person name="Andreopoulos B."/>
            <person name="Baker S.E."/>
            <person name="Barry K."/>
            <person name="Bills G."/>
            <person name="Bluhm B.H."/>
            <person name="Cannon C."/>
            <person name="Castanera R."/>
            <person name="Culley D.E."/>
            <person name="Daum C."/>
            <person name="Ezra D."/>
            <person name="Gonzalez J.B."/>
            <person name="Henrissat B."/>
            <person name="Kuo A."/>
            <person name="Liang C."/>
            <person name="Lipzen A."/>
            <person name="Lutzoni F."/>
            <person name="Magnuson J."/>
            <person name="Mondo S."/>
            <person name="Nolan M."/>
            <person name="Ohm R."/>
            <person name="Pangilinan J."/>
            <person name="Park H.-J.H."/>
            <person name="Ramirez L."/>
            <person name="Alfaro M."/>
            <person name="Sun H."/>
            <person name="Tritt A."/>
            <person name="Yoshinaga Y."/>
            <person name="Zwiers L.-H.L."/>
            <person name="Turgeon B.G."/>
            <person name="Goodwin S.B."/>
            <person name="Spatafora J.W."/>
            <person name="Crous P.W."/>
            <person name="Grigoriev I.V."/>
        </authorList>
    </citation>
    <scope>NUCLEOTIDE SEQUENCE [LARGE SCALE GENOMIC DNA]</scope>
    <source>
        <strain evidence="1 2">CBS 611.86</strain>
    </source>
</reference>
<sequence>MATPHCFMCPHGSPPLSANATVWNMGDCGIAICLDCMLRHWVKKPSGDPVVRCAWHYCHNRDAGFPRLPSIQESAFDPAKIVLLREQLRDDTEIMGVEAAEALTIADLLLAINMQHTPYLNPHNKDLYSTPEVRHAVENPVLEVVKHLQLGKDPRYTTTVKDLGKELLEEWDRRLEPLMIMYGQGRIRGMEDAWKSVILDTTVLLRLRHLERFGLRGSGTPKSM</sequence>
<proteinExistence type="predicted"/>
<dbReference type="Proteomes" id="UP000481861">
    <property type="component" value="Unassembled WGS sequence"/>
</dbReference>
<comment type="caution">
    <text evidence="1">The sequence shown here is derived from an EMBL/GenBank/DDBJ whole genome shotgun (WGS) entry which is preliminary data.</text>
</comment>
<protein>
    <submittedName>
        <fullName evidence="1">Uncharacterized protein</fullName>
    </submittedName>
</protein>